<accession>A0A3T0C4T1</accession>
<feature type="domain" description="HTH lysR-type" evidence="5">
    <location>
        <begin position="4"/>
        <end position="61"/>
    </location>
</feature>
<dbReference type="GO" id="GO:0003677">
    <property type="term" value="F:DNA binding"/>
    <property type="evidence" value="ECO:0007669"/>
    <property type="project" value="UniProtKB-KW"/>
</dbReference>
<evidence type="ECO:0000256" key="4">
    <source>
        <dbReference type="ARBA" id="ARBA00023163"/>
    </source>
</evidence>
<dbReference type="GO" id="GO:0032993">
    <property type="term" value="C:protein-DNA complex"/>
    <property type="evidence" value="ECO:0007669"/>
    <property type="project" value="TreeGrafter"/>
</dbReference>
<keyword evidence="2" id="KW-0805">Transcription regulation</keyword>
<dbReference type="Gene3D" id="1.10.10.10">
    <property type="entry name" value="Winged helix-like DNA-binding domain superfamily/Winged helix DNA-binding domain"/>
    <property type="match status" value="1"/>
</dbReference>
<sequence length="284" mass="33050">MGIFLSRKMHYFMVMMETRNFSKAAEILCITRSPLSKVVTEIEDSLGGKLFCRKHNELEPTDLALSYYERCRALYANLLCLENEHKVHKNERKITLKADISVPECLVRLMEPIIKSEMPYVDIKREMITVEDLSSLDSNPDIIIMSLRPLGGADLVCCDSWEGDKAVKIMSSSVFETDKTDKILVWKDKYMEYFKKRLTHLLKLKNTSPEFFEHNFDIATLLFMIRKGKGVAVISEKLAHMFKMDGIRWEEIDNLHIKNFVYYNNSGKINDDVLKIKEIISQFI</sequence>
<evidence type="ECO:0000256" key="1">
    <source>
        <dbReference type="ARBA" id="ARBA00009437"/>
    </source>
</evidence>
<dbReference type="InterPro" id="IPR036388">
    <property type="entry name" value="WH-like_DNA-bd_sf"/>
</dbReference>
<evidence type="ECO:0000313" key="6">
    <source>
        <dbReference type="EMBL" id="AZT39675.1"/>
    </source>
</evidence>
<comment type="similarity">
    <text evidence="1">Belongs to the LysR transcriptional regulatory family.</text>
</comment>
<dbReference type="EMBL" id="CP034699">
    <property type="protein sequence ID" value="AZT44425.1"/>
    <property type="molecule type" value="Genomic_DNA"/>
</dbReference>
<proteinExistence type="inferred from homology"/>
<dbReference type="Pfam" id="PF00126">
    <property type="entry name" value="HTH_1"/>
    <property type="match status" value="1"/>
</dbReference>
<gene>
    <name evidence="7" type="ORF">EL007_24540</name>
    <name evidence="6" type="ORF">ELZ88_24400</name>
</gene>
<keyword evidence="4" id="KW-0804">Transcription</keyword>
<evidence type="ECO:0000256" key="2">
    <source>
        <dbReference type="ARBA" id="ARBA00023015"/>
    </source>
</evidence>
<dbReference type="PANTHER" id="PTHR30346">
    <property type="entry name" value="TRANSCRIPTIONAL DUAL REGULATOR HCAR-RELATED"/>
    <property type="match status" value="1"/>
</dbReference>
<geneLocation type="plasmid" evidence="7">
    <name>pRSE40</name>
</geneLocation>
<evidence type="ECO:0000256" key="3">
    <source>
        <dbReference type="ARBA" id="ARBA00023125"/>
    </source>
</evidence>
<dbReference type="EMBL" id="CP034710">
    <property type="protein sequence ID" value="AZT39675.1"/>
    <property type="molecule type" value="Genomic_DNA"/>
</dbReference>
<dbReference type="InterPro" id="IPR000847">
    <property type="entry name" value="LysR_HTH_N"/>
</dbReference>
<dbReference type="GO" id="GO:0003700">
    <property type="term" value="F:DNA-binding transcription factor activity"/>
    <property type="evidence" value="ECO:0007669"/>
    <property type="project" value="InterPro"/>
</dbReference>
<dbReference type="PANTHER" id="PTHR30346:SF0">
    <property type="entry name" value="HCA OPERON TRANSCRIPTIONAL ACTIVATOR HCAR"/>
    <property type="match status" value="1"/>
</dbReference>
<dbReference type="RefSeq" id="WP_348769939.1">
    <property type="nucleotide sequence ID" value="NZ_CP034699.1"/>
</dbReference>
<name>A0A3T0C4T1_SALET</name>
<dbReference type="PROSITE" id="PS50931">
    <property type="entry name" value="HTH_LYSR"/>
    <property type="match status" value="1"/>
</dbReference>
<geneLocation type="plasmid" evidence="6">
    <name>pRSE21</name>
</geneLocation>
<reference evidence="6" key="1">
    <citation type="submission" date="2018-12" db="EMBL/GenBank/DDBJ databases">
        <title>Complete genome sequences of twenty non-typhoidal Salmonella isolates from Rwanda.</title>
        <authorList>
            <person name="Byukusenge M."/>
            <person name="Li L."/>
            <person name="Subhashinie K."/>
            <person name="Nzayirambaho M."/>
            <person name="Kuchipudi S.V."/>
            <person name="Jayarao B.M."/>
        </authorList>
    </citation>
    <scope>NUCLEOTIDE SEQUENCE</scope>
    <source>
        <strain evidence="6">RSE21</strain>
        <strain evidence="7">RSE40</strain>
        <plasmid evidence="6">pRSE21</plasmid>
        <plasmid evidence="7">pRSE40</plasmid>
    </source>
</reference>
<dbReference type="AlphaFoldDB" id="A0A3T0C4T1"/>
<dbReference type="SUPFAM" id="SSF46785">
    <property type="entry name" value="Winged helix' DNA-binding domain"/>
    <property type="match status" value="1"/>
</dbReference>
<keyword evidence="6" id="KW-0614">Plasmid</keyword>
<evidence type="ECO:0000259" key="5">
    <source>
        <dbReference type="PROSITE" id="PS50931"/>
    </source>
</evidence>
<evidence type="ECO:0000313" key="7">
    <source>
        <dbReference type="EMBL" id="AZT44425.1"/>
    </source>
</evidence>
<protein>
    <submittedName>
        <fullName evidence="6">LysR family transcriptional regulator</fullName>
    </submittedName>
</protein>
<organism evidence="6">
    <name type="scientific">Salmonella enterica subsp. enterica serovar Karamoja</name>
    <dbReference type="NCBI Taxonomy" id="2500153"/>
    <lineage>
        <taxon>Bacteria</taxon>
        <taxon>Pseudomonadati</taxon>
        <taxon>Pseudomonadota</taxon>
        <taxon>Gammaproteobacteria</taxon>
        <taxon>Enterobacterales</taxon>
        <taxon>Enterobacteriaceae</taxon>
        <taxon>Salmonella</taxon>
    </lineage>
</organism>
<dbReference type="InterPro" id="IPR036390">
    <property type="entry name" value="WH_DNA-bd_sf"/>
</dbReference>
<keyword evidence="3" id="KW-0238">DNA-binding</keyword>